<evidence type="ECO:0000313" key="3">
    <source>
        <dbReference type="Proteomes" id="UP001597116"/>
    </source>
</evidence>
<dbReference type="EMBL" id="JBHTLP010000008">
    <property type="protein sequence ID" value="MFD1141633.1"/>
    <property type="molecule type" value="Genomic_DNA"/>
</dbReference>
<dbReference type="Pfam" id="PF07728">
    <property type="entry name" value="AAA_5"/>
    <property type="match status" value="1"/>
</dbReference>
<comment type="caution">
    <text evidence="2">The sequence shown here is derived from an EMBL/GenBank/DDBJ whole genome shotgun (WGS) entry which is preliminary data.</text>
</comment>
<sequence length="528" mass="60891">MTLTQQRHQLIEKIRAIDQPEAIRKYLGLLKELIETVNLPNGDSRLAFVVNRDQKAISAHINFFLALRLYRPRQGELEFWLTVKKACRERIESLAVVDVKPLSEKSDYISVIVGQSSDHLLNHPVLRSCWEDCLAELLVTTKRGPHTASHNRFIYQAADDEAVRGEIMADAFRSEQPADEWNSVEEAPAVYEKTEPARPSIPLNLIIYGPPGTGKSFEARELSRTYDSEWITFHPSFGYEEFVEGIRPETRGNQISYKIARGVFHKACLAALQKAGYATMADCLNDESETRRQKIARADAQVLIIDEINRANISKVFGELITLIEPDKRLGATNELWLTLPYSQERFAVPANLYLVATMNTADRSIALLDIALRRRFHFRELLPDVGLLSVVDGVDLGTLLRTLNERIEYLYDRDHLLGHAYLMNVQSHEELCEVFSDRIIPLLQEYFYNDWRKIQFVLGDNPAWRKAPDQKLIWVKKQYRPALTKELFGEEPDELTEVVTFEINPHLLRREYHQIPREAFTTIYQKP</sequence>
<organism evidence="2 3">
    <name type="scientific">Larkinella insperata</name>
    <dbReference type="NCBI Taxonomy" id="332158"/>
    <lineage>
        <taxon>Bacteria</taxon>
        <taxon>Pseudomonadati</taxon>
        <taxon>Bacteroidota</taxon>
        <taxon>Cytophagia</taxon>
        <taxon>Cytophagales</taxon>
        <taxon>Spirosomataceae</taxon>
        <taxon>Larkinella</taxon>
    </lineage>
</organism>
<evidence type="ECO:0000313" key="2">
    <source>
        <dbReference type="EMBL" id="MFD1141633.1"/>
    </source>
</evidence>
<dbReference type="InterPro" id="IPR052934">
    <property type="entry name" value="Methyl-DNA_Rec/Restrict_Enz"/>
</dbReference>
<accession>A0ABW3Q9Q6</accession>
<dbReference type="InterPro" id="IPR011704">
    <property type="entry name" value="ATPase_dyneun-rel_AAA"/>
</dbReference>
<feature type="domain" description="AAA+ ATPase" evidence="1">
    <location>
        <begin position="201"/>
        <end position="387"/>
    </location>
</feature>
<keyword evidence="3" id="KW-1185">Reference proteome</keyword>
<dbReference type="RefSeq" id="WP_265992087.1">
    <property type="nucleotide sequence ID" value="NZ_CP110973.1"/>
</dbReference>
<protein>
    <submittedName>
        <fullName evidence="2">McrB family protein</fullName>
    </submittedName>
</protein>
<dbReference type="PANTHER" id="PTHR37291:SF1">
    <property type="entry name" value="TYPE IV METHYL-DIRECTED RESTRICTION ENZYME ECOKMCRB SUBUNIT"/>
    <property type="match status" value="1"/>
</dbReference>
<name>A0ABW3Q9Q6_9BACT</name>
<evidence type="ECO:0000259" key="1">
    <source>
        <dbReference type="SMART" id="SM00382"/>
    </source>
</evidence>
<dbReference type="Gene3D" id="3.40.50.300">
    <property type="entry name" value="P-loop containing nucleotide triphosphate hydrolases"/>
    <property type="match status" value="1"/>
</dbReference>
<reference evidence="3" key="1">
    <citation type="journal article" date="2019" name="Int. J. Syst. Evol. Microbiol.">
        <title>The Global Catalogue of Microorganisms (GCM) 10K type strain sequencing project: providing services to taxonomists for standard genome sequencing and annotation.</title>
        <authorList>
            <consortium name="The Broad Institute Genomics Platform"/>
            <consortium name="The Broad Institute Genome Sequencing Center for Infectious Disease"/>
            <person name="Wu L."/>
            <person name="Ma J."/>
        </authorList>
    </citation>
    <scope>NUCLEOTIDE SEQUENCE [LARGE SCALE GENOMIC DNA]</scope>
    <source>
        <strain evidence="3">CCUG 55608</strain>
    </source>
</reference>
<dbReference type="Proteomes" id="UP001597116">
    <property type="component" value="Unassembled WGS sequence"/>
</dbReference>
<dbReference type="SUPFAM" id="SSF52540">
    <property type="entry name" value="P-loop containing nucleoside triphosphate hydrolases"/>
    <property type="match status" value="1"/>
</dbReference>
<dbReference type="InterPro" id="IPR003593">
    <property type="entry name" value="AAA+_ATPase"/>
</dbReference>
<proteinExistence type="predicted"/>
<dbReference type="PANTHER" id="PTHR37291">
    <property type="entry name" value="5-METHYLCYTOSINE-SPECIFIC RESTRICTION ENZYME B"/>
    <property type="match status" value="1"/>
</dbReference>
<gene>
    <name evidence="2" type="ORF">ACFQ4C_10960</name>
</gene>
<dbReference type="SMART" id="SM00382">
    <property type="entry name" value="AAA"/>
    <property type="match status" value="1"/>
</dbReference>
<dbReference type="InterPro" id="IPR027417">
    <property type="entry name" value="P-loop_NTPase"/>
</dbReference>